<evidence type="ECO:0000313" key="2">
    <source>
        <dbReference type="EMBL" id="AMY09925.1"/>
    </source>
</evidence>
<dbReference type="KEGG" id="abac:LuPra_03152"/>
<keyword evidence="1" id="KW-1133">Transmembrane helix</keyword>
<protein>
    <recommendedName>
        <fullName evidence="4">Glycosyltransferase RgtA/B/C/D-like domain-containing protein</fullName>
    </recommendedName>
</protein>
<evidence type="ECO:0008006" key="4">
    <source>
        <dbReference type="Google" id="ProtNLM"/>
    </source>
</evidence>
<keyword evidence="1" id="KW-0472">Membrane</keyword>
<sequence length="564" mass="61182">MAPRIGPFGEWALPYSPVIDSLRGAIVRPLAALILFVALAVAHTWPLATAPATLSRNDNKDTVLNAWAIAWVAHALVTDPRHVLDGNIFHPERHTIAFSDPVIVPGALAVPIRAAGAGPVLTYNLLLLAGYALSAWAMQWLAWRWTGDYGASLVAGSLFAFNAHSLVSMGHIQAIHAYGLPLLLLGLDGLCRPDRRRLWDGLLVGAATALLALTSGYLAIFGIVCGLTVVAARWPELREPPLRPLITASLAGAVLIAVLVLPVLRAYREMRQAQGFSRSLDLVAAMSANGAAYAATPARVHERWARDVYQRAEPKDSLFPGIVATLLALAGVVSLEAGLRDPRVRVAVALAIVGVVLSFGPATPVYDVFYRAVPFASSVRAASRFGVLWLSGLALLAAFGTAALTRRWPRMAIVTSVLAVAAVNVEAFRGPVPYVRAPEPSPIYDTLAALPPGVVAEMPFWWRPIDVPRNANYMLDSTRHWKPLLNGYSGFTPESYRKRADILWYFPFRAASFAELDRAGVSYVVLHLPEYGSQRREARELIAASGRWRIAAASDDVVLYERIR</sequence>
<feature type="transmembrane region" description="Helical" evidence="1">
    <location>
        <begin position="202"/>
        <end position="232"/>
    </location>
</feature>
<keyword evidence="1" id="KW-0812">Transmembrane</keyword>
<dbReference type="EMBL" id="CP015136">
    <property type="protein sequence ID" value="AMY09925.1"/>
    <property type="molecule type" value="Genomic_DNA"/>
</dbReference>
<feature type="transmembrane region" description="Helical" evidence="1">
    <location>
        <begin position="30"/>
        <end position="48"/>
    </location>
</feature>
<feature type="transmembrane region" description="Helical" evidence="1">
    <location>
        <begin position="121"/>
        <end position="142"/>
    </location>
</feature>
<proteinExistence type="predicted"/>
<dbReference type="Proteomes" id="UP000076079">
    <property type="component" value="Chromosome"/>
</dbReference>
<dbReference type="AlphaFoldDB" id="A0A143PMU1"/>
<feature type="transmembrane region" description="Helical" evidence="1">
    <location>
        <begin position="173"/>
        <end position="190"/>
    </location>
</feature>
<evidence type="ECO:0000256" key="1">
    <source>
        <dbReference type="SAM" id="Phobius"/>
    </source>
</evidence>
<evidence type="ECO:0000313" key="3">
    <source>
        <dbReference type="Proteomes" id="UP000076079"/>
    </source>
</evidence>
<gene>
    <name evidence="2" type="ORF">LuPra_03152</name>
</gene>
<accession>A0A143PMU1</accession>
<dbReference type="STRING" id="1855912.LuPra_03152"/>
<feature type="transmembrane region" description="Helical" evidence="1">
    <location>
        <begin position="346"/>
        <end position="366"/>
    </location>
</feature>
<feature type="transmembrane region" description="Helical" evidence="1">
    <location>
        <begin position="318"/>
        <end position="339"/>
    </location>
</feature>
<feature type="transmembrane region" description="Helical" evidence="1">
    <location>
        <begin position="386"/>
        <end position="404"/>
    </location>
</feature>
<feature type="transmembrane region" description="Helical" evidence="1">
    <location>
        <begin position="244"/>
        <end position="267"/>
    </location>
</feature>
<organism evidence="2 3">
    <name type="scientific">Luteitalea pratensis</name>
    <dbReference type="NCBI Taxonomy" id="1855912"/>
    <lineage>
        <taxon>Bacteria</taxon>
        <taxon>Pseudomonadati</taxon>
        <taxon>Acidobacteriota</taxon>
        <taxon>Vicinamibacteria</taxon>
        <taxon>Vicinamibacterales</taxon>
        <taxon>Vicinamibacteraceae</taxon>
        <taxon>Luteitalea</taxon>
    </lineage>
</organism>
<feature type="transmembrane region" description="Helical" evidence="1">
    <location>
        <begin position="279"/>
        <end position="298"/>
    </location>
</feature>
<reference evidence="3" key="2">
    <citation type="submission" date="2016-04" db="EMBL/GenBank/DDBJ databases">
        <title>First Complete Genome Sequence of a Subdivision 6 Acidobacterium.</title>
        <authorList>
            <person name="Huang S."/>
            <person name="Vieira S."/>
            <person name="Bunk B."/>
            <person name="Riedel T."/>
            <person name="Sproeer C."/>
            <person name="Overmann J."/>
        </authorList>
    </citation>
    <scope>NUCLEOTIDE SEQUENCE [LARGE SCALE GENOMIC DNA]</scope>
    <source>
        <strain evidence="3">DSM 100886 HEG_-6_39</strain>
    </source>
</reference>
<keyword evidence="3" id="KW-1185">Reference proteome</keyword>
<reference evidence="2 3" key="1">
    <citation type="journal article" date="2016" name="Genome Announc.">
        <title>First Complete Genome Sequence of a Subdivision 6 Acidobacterium Strain.</title>
        <authorList>
            <person name="Huang S."/>
            <person name="Vieira S."/>
            <person name="Bunk B."/>
            <person name="Riedel T."/>
            <person name="Sproer C."/>
            <person name="Overmann J."/>
        </authorList>
    </citation>
    <scope>NUCLEOTIDE SEQUENCE [LARGE SCALE GENOMIC DNA]</scope>
    <source>
        <strain evidence="3">DSM 100886 HEG_-6_39</strain>
    </source>
</reference>
<name>A0A143PMU1_LUTPR</name>